<accession>A0A1M3T4D5</accession>
<dbReference type="InterPro" id="IPR012942">
    <property type="entry name" value="SRR1-like"/>
</dbReference>
<feature type="compositionally biased region" description="Basic and acidic residues" evidence="1">
    <location>
        <begin position="26"/>
        <end position="37"/>
    </location>
</feature>
<name>A0A1M3T4D5_ASPLC</name>
<dbReference type="Proteomes" id="UP000184063">
    <property type="component" value="Unassembled WGS sequence"/>
</dbReference>
<proteinExistence type="predicted"/>
<dbReference type="VEuPathDB" id="FungiDB:ASPFODRAFT_85114"/>
<evidence type="ECO:0000259" key="2">
    <source>
        <dbReference type="Pfam" id="PF07985"/>
    </source>
</evidence>
<dbReference type="EMBL" id="KV878250">
    <property type="protein sequence ID" value="OJZ81591.1"/>
    <property type="molecule type" value="Genomic_DNA"/>
</dbReference>
<dbReference type="PANTHER" id="PTHR42080">
    <property type="entry name" value="SRR1 DOMAIN-CONTAINING PROTEIN"/>
    <property type="match status" value="1"/>
</dbReference>
<dbReference type="PANTHER" id="PTHR42080:SF3">
    <property type="entry name" value="SRR1-LIKE DOMAIN-CONTAINING PROTEIN"/>
    <property type="match status" value="1"/>
</dbReference>
<gene>
    <name evidence="3" type="ORF">ASPFODRAFT_85114</name>
</gene>
<protein>
    <recommendedName>
        <fullName evidence="2">SRR1-like domain-containing protein</fullName>
    </recommendedName>
</protein>
<feature type="region of interest" description="Disordered" evidence="1">
    <location>
        <begin position="1"/>
        <end position="37"/>
    </location>
</feature>
<reference evidence="4" key="1">
    <citation type="journal article" date="2017" name="Genome Biol.">
        <title>Comparative genomics reveals high biological diversity and specific adaptations in the industrially and medically important fungal genus Aspergillus.</title>
        <authorList>
            <person name="de Vries R.P."/>
            <person name="Riley R."/>
            <person name="Wiebenga A."/>
            <person name="Aguilar-Osorio G."/>
            <person name="Amillis S."/>
            <person name="Uchima C.A."/>
            <person name="Anderluh G."/>
            <person name="Asadollahi M."/>
            <person name="Askin M."/>
            <person name="Barry K."/>
            <person name="Battaglia E."/>
            <person name="Bayram O."/>
            <person name="Benocci T."/>
            <person name="Braus-Stromeyer S.A."/>
            <person name="Caldana C."/>
            <person name="Canovas D."/>
            <person name="Cerqueira G.C."/>
            <person name="Chen F."/>
            <person name="Chen W."/>
            <person name="Choi C."/>
            <person name="Clum A."/>
            <person name="Dos Santos R.A."/>
            <person name="Damasio A.R."/>
            <person name="Diallinas G."/>
            <person name="Emri T."/>
            <person name="Fekete E."/>
            <person name="Flipphi M."/>
            <person name="Freyberg S."/>
            <person name="Gallo A."/>
            <person name="Gournas C."/>
            <person name="Habgood R."/>
            <person name="Hainaut M."/>
            <person name="Harispe M.L."/>
            <person name="Henrissat B."/>
            <person name="Hilden K.S."/>
            <person name="Hope R."/>
            <person name="Hossain A."/>
            <person name="Karabika E."/>
            <person name="Karaffa L."/>
            <person name="Karanyi Z."/>
            <person name="Krasevec N."/>
            <person name="Kuo A."/>
            <person name="Kusch H."/>
            <person name="LaButti K."/>
            <person name="Lagendijk E.L."/>
            <person name="Lapidus A."/>
            <person name="Levasseur A."/>
            <person name="Lindquist E."/>
            <person name="Lipzen A."/>
            <person name="Logrieco A.F."/>
            <person name="MacCabe A."/>
            <person name="Maekelae M.R."/>
            <person name="Malavazi I."/>
            <person name="Melin P."/>
            <person name="Meyer V."/>
            <person name="Mielnichuk N."/>
            <person name="Miskei M."/>
            <person name="Molnar A.P."/>
            <person name="Mule G."/>
            <person name="Ngan C.Y."/>
            <person name="Orejas M."/>
            <person name="Orosz E."/>
            <person name="Ouedraogo J.P."/>
            <person name="Overkamp K.M."/>
            <person name="Park H.-S."/>
            <person name="Perrone G."/>
            <person name="Piumi F."/>
            <person name="Punt P.J."/>
            <person name="Ram A.F."/>
            <person name="Ramon A."/>
            <person name="Rauscher S."/>
            <person name="Record E."/>
            <person name="Riano-Pachon D.M."/>
            <person name="Robert V."/>
            <person name="Roehrig J."/>
            <person name="Ruller R."/>
            <person name="Salamov A."/>
            <person name="Salih N.S."/>
            <person name="Samson R.A."/>
            <person name="Sandor E."/>
            <person name="Sanguinetti M."/>
            <person name="Schuetze T."/>
            <person name="Sepcic K."/>
            <person name="Shelest E."/>
            <person name="Sherlock G."/>
            <person name="Sophianopoulou V."/>
            <person name="Squina F.M."/>
            <person name="Sun H."/>
            <person name="Susca A."/>
            <person name="Todd R.B."/>
            <person name="Tsang A."/>
            <person name="Unkles S.E."/>
            <person name="van de Wiele N."/>
            <person name="van Rossen-Uffink D."/>
            <person name="Oliveira J.V."/>
            <person name="Vesth T.C."/>
            <person name="Visser J."/>
            <person name="Yu J.-H."/>
            <person name="Zhou M."/>
            <person name="Andersen M.R."/>
            <person name="Archer D.B."/>
            <person name="Baker S.E."/>
            <person name="Benoit I."/>
            <person name="Brakhage A.A."/>
            <person name="Braus G.H."/>
            <person name="Fischer R."/>
            <person name="Frisvad J.C."/>
            <person name="Goldman G.H."/>
            <person name="Houbraken J."/>
            <person name="Oakley B."/>
            <person name="Pocsi I."/>
            <person name="Scazzocchio C."/>
            <person name="Seiboth B."/>
            <person name="vanKuyk P.A."/>
            <person name="Wortman J."/>
            <person name="Dyer P.S."/>
            <person name="Grigoriev I.V."/>
        </authorList>
    </citation>
    <scope>NUCLEOTIDE SEQUENCE [LARGE SCALE GENOMIC DNA]</scope>
    <source>
        <strain evidence="4">CBS 106.47</strain>
    </source>
</reference>
<dbReference type="AlphaFoldDB" id="A0A1M3T4D5"/>
<evidence type="ECO:0000313" key="3">
    <source>
        <dbReference type="EMBL" id="OJZ81591.1"/>
    </source>
</evidence>
<evidence type="ECO:0000313" key="4">
    <source>
        <dbReference type="Proteomes" id="UP000184063"/>
    </source>
</evidence>
<organism evidence="3 4">
    <name type="scientific">Aspergillus luchuensis (strain CBS 106.47)</name>
    <dbReference type="NCBI Taxonomy" id="1137211"/>
    <lineage>
        <taxon>Eukaryota</taxon>
        <taxon>Fungi</taxon>
        <taxon>Dikarya</taxon>
        <taxon>Ascomycota</taxon>
        <taxon>Pezizomycotina</taxon>
        <taxon>Eurotiomycetes</taxon>
        <taxon>Eurotiomycetidae</taxon>
        <taxon>Eurotiales</taxon>
        <taxon>Aspergillaceae</taxon>
        <taxon>Aspergillus</taxon>
        <taxon>Aspergillus subgen. Circumdati</taxon>
    </lineage>
</organism>
<dbReference type="Pfam" id="PF07985">
    <property type="entry name" value="SRR1"/>
    <property type="match status" value="1"/>
</dbReference>
<feature type="domain" description="SRR1-like" evidence="2">
    <location>
        <begin position="186"/>
        <end position="305"/>
    </location>
</feature>
<sequence length="363" mass="40667">MAAIEYPSTPASIPLHHHQATMEASRSSDAERRRKEENLATAKANVQRIIQLYNSGKPLFTRTLLKDLHEQIIQGKDKVKIPTWNDEAKTYSLKVPKDLAERWQVQSAPIRHSLSIQRLTMLHTHLLDLLLDPPTPVSIVYVRDPSPAGVTLKVIDDTFKLVRREWQESETCSNLEGSFVKPRFDPEAITITKIVAFGLGTLGKNNLGKLPVRSYAQHAATLTIAAVLKERNISQGVDVQCFAQDPWYNETDIEFLGGLGITVLKDPEGFLEIDEQTLVFSVGPDVPVRQIVADVQWPAAMVWNSPLSEVQINGGMYWARSPMEADPDSERVGSMLRNYDGAQLDDQADYLGELTVYARKPRS</sequence>
<dbReference type="OrthoDB" id="5230585at2759"/>
<evidence type="ECO:0000256" key="1">
    <source>
        <dbReference type="SAM" id="MobiDB-lite"/>
    </source>
</evidence>